<reference evidence="4 5" key="1">
    <citation type="journal article" date="2019" name="Int. J. Syst. Evol. Microbiol.">
        <title>The Global Catalogue of Microorganisms (GCM) 10K type strain sequencing project: providing services to taxonomists for standard genome sequencing and annotation.</title>
        <authorList>
            <consortium name="The Broad Institute Genomics Platform"/>
            <consortium name="The Broad Institute Genome Sequencing Center for Infectious Disease"/>
            <person name="Wu L."/>
            <person name="Ma J."/>
        </authorList>
    </citation>
    <scope>NUCLEOTIDE SEQUENCE [LARGE SCALE GENOMIC DNA]</scope>
    <source>
        <strain evidence="4 5">JCM 10303</strain>
    </source>
</reference>
<name>A0ABN1CXG4_SACER</name>
<feature type="compositionally biased region" description="Pro residues" evidence="1">
    <location>
        <begin position="284"/>
        <end position="438"/>
    </location>
</feature>
<protein>
    <recommendedName>
        <fullName evidence="3">Transglycosylase SLT domain-containing protein</fullName>
    </recommendedName>
</protein>
<organism evidence="4 5">
    <name type="scientific">Saccharopolyspora erythraea</name>
    <name type="common">Streptomyces erythraeus</name>
    <dbReference type="NCBI Taxonomy" id="1836"/>
    <lineage>
        <taxon>Bacteria</taxon>
        <taxon>Bacillati</taxon>
        <taxon>Actinomycetota</taxon>
        <taxon>Actinomycetes</taxon>
        <taxon>Pseudonocardiales</taxon>
        <taxon>Pseudonocardiaceae</taxon>
        <taxon>Saccharopolyspora</taxon>
    </lineage>
</organism>
<dbReference type="InterPro" id="IPR023346">
    <property type="entry name" value="Lysozyme-like_dom_sf"/>
</dbReference>
<dbReference type="PANTHER" id="PTHR30163">
    <property type="entry name" value="MEMBRANE-BOUND LYTIC MUREIN TRANSGLYCOSYLASE B"/>
    <property type="match status" value="1"/>
</dbReference>
<dbReference type="Proteomes" id="UP001500729">
    <property type="component" value="Unassembled WGS sequence"/>
</dbReference>
<accession>A0ABN1CXG4</accession>
<feature type="chain" id="PRO_5045625831" description="Transglycosylase SLT domain-containing protein" evidence="2">
    <location>
        <begin position="26"/>
        <end position="504"/>
    </location>
</feature>
<dbReference type="Pfam" id="PF13406">
    <property type="entry name" value="SLT_2"/>
    <property type="match status" value="1"/>
</dbReference>
<sequence>MAVTALTPVLLVPAALIGASSGFYASAPTAGGALRTDADPRELGAGGRIPQADQLSPDVLDRAGDPDGLATGAGPAVEVPSGPLGIPEPMLSAYVAAAERASESTPSCGVHWSVLASIGRIESGHARGGEIDVVGTTVQAILGPRLSGGPGIAAIPDTDGGQYDGDPTWDRAVGSMQFIPSTWRKYATDGNRDGVSSPHNVHDATVAAADYLCSGGTNLREPANLAAAVFRYNHSDEYVRTVLVWAAAYAKGVTPTPSELAPEVDDVLEGNRLPDGPAVLAMPQTPPPAGAPAPAPAPGPSPTPTAHPPNGTPPPAPSSTPPSSNPPGSTPPGSSPPPGSSQPPPESSKPPESTTPPPGSSQPPPESSTPPESTTPPPDSSTPPPDSTTPPPESSTPPESTTPPPDSSTPPPDSTTPPPDSSTPPPGSSTPPEEPGPPSSCQVPVLHNGEFVTEQDRPTAGNDLPPGRTDPAAATAGATVYVEPGDGGSLVPCVVPDDYAPAQR</sequence>
<evidence type="ECO:0000313" key="5">
    <source>
        <dbReference type="Proteomes" id="UP001500729"/>
    </source>
</evidence>
<evidence type="ECO:0000259" key="3">
    <source>
        <dbReference type="Pfam" id="PF13406"/>
    </source>
</evidence>
<feature type="region of interest" description="Disordered" evidence="1">
    <location>
        <begin position="35"/>
        <end position="83"/>
    </location>
</feature>
<gene>
    <name evidence="4" type="ORF">GCM10009533_29970</name>
</gene>
<proteinExistence type="predicted"/>
<feature type="signal peptide" evidence="2">
    <location>
        <begin position="1"/>
        <end position="25"/>
    </location>
</feature>
<evidence type="ECO:0000256" key="1">
    <source>
        <dbReference type="SAM" id="MobiDB-lite"/>
    </source>
</evidence>
<comment type="caution">
    <text evidence="4">The sequence shown here is derived from an EMBL/GenBank/DDBJ whole genome shotgun (WGS) entry which is preliminary data.</text>
</comment>
<dbReference type="SUPFAM" id="SSF53955">
    <property type="entry name" value="Lysozyme-like"/>
    <property type="match status" value="1"/>
</dbReference>
<dbReference type="PANTHER" id="PTHR30163:SF8">
    <property type="entry name" value="LYTIC MUREIN TRANSGLYCOSYLASE"/>
    <property type="match status" value="1"/>
</dbReference>
<keyword evidence="5" id="KW-1185">Reference proteome</keyword>
<keyword evidence="2" id="KW-0732">Signal</keyword>
<dbReference type="Gene3D" id="1.10.530.10">
    <property type="match status" value="1"/>
</dbReference>
<feature type="domain" description="Transglycosylase SLT" evidence="3">
    <location>
        <begin position="169"/>
        <end position="258"/>
    </location>
</feature>
<dbReference type="InterPro" id="IPR043426">
    <property type="entry name" value="MltB-like"/>
</dbReference>
<dbReference type="InterPro" id="IPR031304">
    <property type="entry name" value="SLT_2"/>
</dbReference>
<dbReference type="EMBL" id="BAAAGS010000017">
    <property type="protein sequence ID" value="GAA0528708.1"/>
    <property type="molecule type" value="Genomic_DNA"/>
</dbReference>
<feature type="region of interest" description="Disordered" evidence="1">
    <location>
        <begin position="268"/>
        <end position="477"/>
    </location>
</feature>
<dbReference type="CDD" id="cd13399">
    <property type="entry name" value="Slt35-like"/>
    <property type="match status" value="1"/>
</dbReference>
<evidence type="ECO:0000256" key="2">
    <source>
        <dbReference type="SAM" id="SignalP"/>
    </source>
</evidence>
<evidence type="ECO:0000313" key="4">
    <source>
        <dbReference type="EMBL" id="GAA0528708.1"/>
    </source>
</evidence>
<dbReference type="PRINTS" id="PR01217">
    <property type="entry name" value="PRICHEXTENSN"/>
</dbReference>